<dbReference type="Pfam" id="PF13458">
    <property type="entry name" value="Peripla_BP_6"/>
    <property type="match status" value="1"/>
</dbReference>
<dbReference type="InterPro" id="IPR028082">
    <property type="entry name" value="Peripla_BP_I"/>
</dbReference>
<protein>
    <submittedName>
        <fullName evidence="5">ABC-type branched-subunit amino acid transport system substrate-binding protein</fullName>
    </submittedName>
</protein>
<sequence length="405" mass="44245">MRITRRFCAGVMSLSAAFGVVGGGAAVAASVPGVSDTEIRLGTLQPLSGPASAYGVLGYAFEAYFAKVNDEGGVNGRKIRVLLRDDALSPPKAVEQTRKLVEQDDIFALFGQSGAPTGMAIQKYLHVKGIPQLFVMSGSHVFQEPKSAPLSMPGLPTYYGEARLYAKAILQANPNAKIGVFYQNDDFGKDYLRGVQIGLGDRADKMIVAKESYELTDPTVDSKILALKASGADTLIMGSYSKQTSQALQKMGVMGWKPKIYLSYIAASVNPTFKNAGLENAKGVVTAAVLKDPTDARWKDDPETLAWKAWMDKYYPRGDQTNGSNVFGYVIGDLIRHIVEKTGKDITQERLMATARQVRDYRPPMMLPDVSLTITPDNYSMYDRMQLQEFDGTVWRAIGKPISTH</sequence>
<dbReference type="OrthoDB" id="9791590at2"/>
<dbReference type="EMBL" id="SLWL01000001">
    <property type="protein sequence ID" value="TCO16249.1"/>
    <property type="molecule type" value="Genomic_DNA"/>
</dbReference>
<name>A0A4R2GY93_9HYPH</name>
<evidence type="ECO:0000259" key="4">
    <source>
        <dbReference type="Pfam" id="PF13458"/>
    </source>
</evidence>
<keyword evidence="6" id="KW-1185">Reference proteome</keyword>
<dbReference type="SUPFAM" id="SSF53822">
    <property type="entry name" value="Periplasmic binding protein-like I"/>
    <property type="match status" value="1"/>
</dbReference>
<comment type="caution">
    <text evidence="5">The sequence shown here is derived from an EMBL/GenBank/DDBJ whole genome shotgun (WGS) entry which is preliminary data.</text>
</comment>
<evidence type="ECO:0000256" key="1">
    <source>
        <dbReference type="ARBA" id="ARBA00010062"/>
    </source>
</evidence>
<dbReference type="Proteomes" id="UP000294881">
    <property type="component" value="Unassembled WGS sequence"/>
</dbReference>
<comment type="similarity">
    <text evidence="1">Belongs to the leucine-binding protein family.</text>
</comment>
<proteinExistence type="inferred from homology"/>
<keyword evidence="2 3" id="KW-0732">Signal</keyword>
<evidence type="ECO:0000313" key="5">
    <source>
        <dbReference type="EMBL" id="TCO16249.1"/>
    </source>
</evidence>
<dbReference type="PANTHER" id="PTHR47235:SF1">
    <property type="entry name" value="BLR6548 PROTEIN"/>
    <property type="match status" value="1"/>
</dbReference>
<evidence type="ECO:0000256" key="3">
    <source>
        <dbReference type="SAM" id="SignalP"/>
    </source>
</evidence>
<accession>A0A4R2GY93</accession>
<dbReference type="InterPro" id="IPR028081">
    <property type="entry name" value="Leu-bd"/>
</dbReference>
<gene>
    <name evidence="5" type="ORF">EV666_101502</name>
</gene>
<dbReference type="AlphaFoldDB" id="A0A4R2GY93"/>
<dbReference type="CDD" id="cd06343">
    <property type="entry name" value="PBP1_ABC_ligand_binding-like"/>
    <property type="match status" value="1"/>
</dbReference>
<evidence type="ECO:0000256" key="2">
    <source>
        <dbReference type="ARBA" id="ARBA00022729"/>
    </source>
</evidence>
<feature type="signal peptide" evidence="3">
    <location>
        <begin position="1"/>
        <end position="28"/>
    </location>
</feature>
<reference evidence="5 6" key="1">
    <citation type="submission" date="2019-03" db="EMBL/GenBank/DDBJ databases">
        <title>Genomic Encyclopedia of Type Strains, Phase IV (KMG-IV): sequencing the most valuable type-strain genomes for metagenomic binning, comparative biology and taxonomic classification.</title>
        <authorList>
            <person name="Goeker M."/>
        </authorList>
    </citation>
    <scope>NUCLEOTIDE SEQUENCE [LARGE SCALE GENOMIC DNA]</scope>
    <source>
        <strain evidence="5 6">DSM 22958</strain>
    </source>
</reference>
<organism evidence="5 6">
    <name type="scientific">Camelimonas lactis</name>
    <dbReference type="NCBI Taxonomy" id="659006"/>
    <lineage>
        <taxon>Bacteria</taxon>
        <taxon>Pseudomonadati</taxon>
        <taxon>Pseudomonadota</taxon>
        <taxon>Alphaproteobacteria</taxon>
        <taxon>Hyphomicrobiales</taxon>
        <taxon>Chelatococcaceae</taxon>
        <taxon>Camelimonas</taxon>
    </lineage>
</organism>
<feature type="domain" description="Leucine-binding protein" evidence="4">
    <location>
        <begin position="38"/>
        <end position="365"/>
    </location>
</feature>
<feature type="chain" id="PRO_5020678472" evidence="3">
    <location>
        <begin position="29"/>
        <end position="405"/>
    </location>
</feature>
<dbReference type="PANTHER" id="PTHR47235">
    <property type="entry name" value="BLR6548 PROTEIN"/>
    <property type="match status" value="1"/>
</dbReference>
<evidence type="ECO:0000313" key="6">
    <source>
        <dbReference type="Proteomes" id="UP000294881"/>
    </source>
</evidence>
<dbReference type="Gene3D" id="3.40.50.2300">
    <property type="match status" value="2"/>
</dbReference>